<dbReference type="OrthoDB" id="1807560at2759"/>
<sequence>MGLFLLATQTTAPGLFLYHIPKYLFLDFPGEKKPSSKVSNDDTSVSPSLIDSSAPITSASSDNSKCEKTSVKKQIQVHIGAFPILKLNFSSKQLSLLVYIYYN</sequence>
<dbReference type="Proteomes" id="UP000593560">
    <property type="component" value="Unassembled WGS sequence"/>
</dbReference>
<protein>
    <submittedName>
        <fullName evidence="2">Uncharacterized protein</fullName>
    </submittedName>
</protein>
<keyword evidence="3" id="KW-1185">Reference proteome</keyword>
<proteinExistence type="predicted"/>
<feature type="compositionally biased region" description="Polar residues" evidence="1">
    <location>
        <begin position="36"/>
        <end position="63"/>
    </location>
</feature>
<comment type="caution">
    <text evidence="2">The sequence shown here is derived from an EMBL/GenBank/DDBJ whole genome shotgun (WGS) entry which is preliminary data.</text>
</comment>
<evidence type="ECO:0000313" key="3">
    <source>
        <dbReference type="Proteomes" id="UP000593560"/>
    </source>
</evidence>
<gene>
    <name evidence="2" type="ORF">Gohar_014087</name>
</gene>
<evidence type="ECO:0000313" key="2">
    <source>
        <dbReference type="EMBL" id="MBA0803927.1"/>
    </source>
</evidence>
<dbReference type="AlphaFoldDB" id="A0A7J9H257"/>
<organism evidence="2 3">
    <name type="scientific">Gossypium harknessii</name>
    <dbReference type="NCBI Taxonomy" id="34285"/>
    <lineage>
        <taxon>Eukaryota</taxon>
        <taxon>Viridiplantae</taxon>
        <taxon>Streptophyta</taxon>
        <taxon>Embryophyta</taxon>
        <taxon>Tracheophyta</taxon>
        <taxon>Spermatophyta</taxon>
        <taxon>Magnoliopsida</taxon>
        <taxon>eudicotyledons</taxon>
        <taxon>Gunneridae</taxon>
        <taxon>Pentapetalae</taxon>
        <taxon>rosids</taxon>
        <taxon>malvids</taxon>
        <taxon>Malvales</taxon>
        <taxon>Malvaceae</taxon>
        <taxon>Malvoideae</taxon>
        <taxon>Gossypium</taxon>
    </lineage>
</organism>
<accession>A0A7J9H257</accession>
<reference evidence="2 3" key="1">
    <citation type="journal article" date="2019" name="Genome Biol. Evol.">
        <title>Insights into the evolution of the New World diploid cottons (Gossypium, subgenus Houzingenia) based on genome sequencing.</title>
        <authorList>
            <person name="Grover C.E."/>
            <person name="Arick M.A. 2nd"/>
            <person name="Thrash A."/>
            <person name="Conover J.L."/>
            <person name="Sanders W.S."/>
            <person name="Peterson D.G."/>
            <person name="Frelichowski J.E."/>
            <person name="Scheffler J.A."/>
            <person name="Scheffler B.E."/>
            <person name="Wendel J.F."/>
        </authorList>
    </citation>
    <scope>NUCLEOTIDE SEQUENCE [LARGE SCALE GENOMIC DNA]</scope>
    <source>
        <strain evidence="2">0</strain>
        <tissue evidence="2">Leaf</tissue>
    </source>
</reference>
<name>A0A7J9H257_9ROSI</name>
<feature type="region of interest" description="Disordered" evidence="1">
    <location>
        <begin position="32"/>
        <end position="66"/>
    </location>
</feature>
<evidence type="ECO:0000256" key="1">
    <source>
        <dbReference type="SAM" id="MobiDB-lite"/>
    </source>
</evidence>
<dbReference type="EMBL" id="JABFAD010000007">
    <property type="protein sequence ID" value="MBA0803927.1"/>
    <property type="molecule type" value="Genomic_DNA"/>
</dbReference>